<dbReference type="Pfam" id="PF04647">
    <property type="entry name" value="AgrB"/>
    <property type="match status" value="1"/>
</dbReference>
<feature type="transmembrane region" description="Helical" evidence="8">
    <location>
        <begin position="143"/>
        <end position="161"/>
    </location>
</feature>
<dbReference type="Proteomes" id="UP001519342">
    <property type="component" value="Unassembled WGS sequence"/>
</dbReference>
<evidence type="ECO:0000256" key="7">
    <source>
        <dbReference type="ARBA" id="ARBA00023136"/>
    </source>
</evidence>
<keyword evidence="5" id="KW-0378">Hydrolase</keyword>
<name>A0ABS4GE29_9FIRM</name>
<evidence type="ECO:0000313" key="10">
    <source>
        <dbReference type="Proteomes" id="UP001519342"/>
    </source>
</evidence>
<gene>
    <name evidence="9" type="ORF">J2Z76_001822</name>
</gene>
<evidence type="ECO:0000256" key="2">
    <source>
        <dbReference type="ARBA" id="ARBA00022654"/>
    </source>
</evidence>
<evidence type="ECO:0000256" key="8">
    <source>
        <dbReference type="SAM" id="Phobius"/>
    </source>
</evidence>
<keyword evidence="2" id="KW-0673">Quorum sensing</keyword>
<proteinExistence type="predicted"/>
<keyword evidence="10" id="KW-1185">Reference proteome</keyword>
<keyword evidence="6 8" id="KW-1133">Transmembrane helix</keyword>
<keyword evidence="1" id="KW-1003">Cell membrane</keyword>
<dbReference type="SMART" id="SM00793">
    <property type="entry name" value="AgrB"/>
    <property type="match status" value="1"/>
</dbReference>
<dbReference type="InterPro" id="IPR006741">
    <property type="entry name" value="AgrB"/>
</dbReference>
<reference evidence="9 10" key="1">
    <citation type="submission" date="2021-03" db="EMBL/GenBank/DDBJ databases">
        <title>Genomic Encyclopedia of Type Strains, Phase IV (KMG-IV): sequencing the most valuable type-strain genomes for metagenomic binning, comparative biology and taxonomic classification.</title>
        <authorList>
            <person name="Goeker M."/>
        </authorList>
    </citation>
    <scope>NUCLEOTIDE SEQUENCE [LARGE SCALE GENOMIC DNA]</scope>
    <source>
        <strain evidence="9 10">DSM 24004</strain>
    </source>
</reference>
<sequence>MINKLSCKLSNILGNSINSTDQEKEIYTYSIEVLLSLMLNIVILFETAYIIGKIPEFIVFIIFFSGLRTYAGGYHAKSHIECMTESLVIFFISAMSNSWFRSDGELFLAIGIVASIFLVFKYAPSESGNKPLSSNKQKKYKTISKNILILYCSTIIILYFYRVQTNYIFLTAVVAMLIESISLIIPENHSYSEL</sequence>
<comment type="caution">
    <text evidence="9">The sequence shown here is derived from an EMBL/GenBank/DDBJ whole genome shotgun (WGS) entry which is preliminary data.</text>
</comment>
<organism evidence="9 10">
    <name type="scientific">Sedimentibacter acidaminivorans</name>
    <dbReference type="NCBI Taxonomy" id="913099"/>
    <lineage>
        <taxon>Bacteria</taxon>
        <taxon>Bacillati</taxon>
        <taxon>Bacillota</taxon>
        <taxon>Tissierellia</taxon>
        <taxon>Sedimentibacter</taxon>
    </lineage>
</organism>
<keyword evidence="7 8" id="KW-0472">Membrane</keyword>
<evidence type="ECO:0000256" key="4">
    <source>
        <dbReference type="ARBA" id="ARBA00022692"/>
    </source>
</evidence>
<evidence type="ECO:0000256" key="6">
    <source>
        <dbReference type="ARBA" id="ARBA00022989"/>
    </source>
</evidence>
<feature type="transmembrane region" description="Helical" evidence="8">
    <location>
        <begin position="106"/>
        <end position="123"/>
    </location>
</feature>
<keyword evidence="3" id="KW-0645">Protease</keyword>
<protein>
    <submittedName>
        <fullName evidence="9">Accessory gene regulator B</fullName>
    </submittedName>
</protein>
<evidence type="ECO:0000256" key="5">
    <source>
        <dbReference type="ARBA" id="ARBA00022801"/>
    </source>
</evidence>
<feature type="transmembrane region" description="Helical" evidence="8">
    <location>
        <begin position="167"/>
        <end position="185"/>
    </location>
</feature>
<evidence type="ECO:0000313" key="9">
    <source>
        <dbReference type="EMBL" id="MBP1925958.1"/>
    </source>
</evidence>
<keyword evidence="4 8" id="KW-0812">Transmembrane</keyword>
<dbReference type="EMBL" id="JAGGKS010000005">
    <property type="protein sequence ID" value="MBP1925958.1"/>
    <property type="molecule type" value="Genomic_DNA"/>
</dbReference>
<evidence type="ECO:0000256" key="3">
    <source>
        <dbReference type="ARBA" id="ARBA00022670"/>
    </source>
</evidence>
<evidence type="ECO:0000256" key="1">
    <source>
        <dbReference type="ARBA" id="ARBA00022475"/>
    </source>
</evidence>
<accession>A0ABS4GE29</accession>